<dbReference type="GO" id="GO:0016757">
    <property type="term" value="F:glycosyltransferase activity"/>
    <property type="evidence" value="ECO:0007669"/>
    <property type="project" value="InterPro"/>
</dbReference>
<dbReference type="PANTHER" id="PTHR45947:SF3">
    <property type="entry name" value="SULFOQUINOVOSYL TRANSFERASE SQD2"/>
    <property type="match status" value="1"/>
</dbReference>
<dbReference type="EMBL" id="SHGT01000003">
    <property type="protein sequence ID" value="TAA15163.1"/>
    <property type="molecule type" value="Genomic_DNA"/>
</dbReference>
<dbReference type="InterPro" id="IPR001296">
    <property type="entry name" value="Glyco_trans_1"/>
</dbReference>
<dbReference type="PANTHER" id="PTHR45947">
    <property type="entry name" value="SULFOQUINOVOSYL TRANSFERASE SQD2"/>
    <property type="match status" value="1"/>
</dbReference>
<dbReference type="InterPro" id="IPR028098">
    <property type="entry name" value="Glyco_trans_4-like_N"/>
</dbReference>
<name>A0A4Q8L3R9_9STRE</name>
<feature type="domain" description="Glycosyltransferase subfamily 4-like N-terminal" evidence="2">
    <location>
        <begin position="46"/>
        <end position="146"/>
    </location>
</feature>
<feature type="domain" description="Glycosyl transferase family 1" evidence="1">
    <location>
        <begin position="159"/>
        <end position="320"/>
    </location>
</feature>
<dbReference type="AlphaFoldDB" id="A0A4Q8L3R9"/>
<evidence type="ECO:0000313" key="3">
    <source>
        <dbReference type="EMBL" id="TAA15163.1"/>
    </source>
</evidence>
<dbReference type="InterPro" id="IPR050194">
    <property type="entry name" value="Glycosyltransferase_grp1"/>
</dbReference>
<evidence type="ECO:0000259" key="1">
    <source>
        <dbReference type="Pfam" id="PF00534"/>
    </source>
</evidence>
<dbReference type="Pfam" id="PF00534">
    <property type="entry name" value="Glycos_transf_1"/>
    <property type="match status" value="1"/>
</dbReference>
<organism evidence="3 4">
    <name type="scientific">Streptococcus parasuis</name>
    <dbReference type="NCBI Taxonomy" id="1501662"/>
    <lineage>
        <taxon>Bacteria</taxon>
        <taxon>Bacillati</taxon>
        <taxon>Bacillota</taxon>
        <taxon>Bacilli</taxon>
        <taxon>Lactobacillales</taxon>
        <taxon>Streptococcaceae</taxon>
        <taxon>Streptococcus</taxon>
    </lineage>
</organism>
<dbReference type="Proteomes" id="UP000291525">
    <property type="component" value="Unassembled WGS sequence"/>
</dbReference>
<protein>
    <submittedName>
        <fullName evidence="3">Glycosyltransferase</fullName>
    </submittedName>
</protein>
<dbReference type="Pfam" id="PF13439">
    <property type="entry name" value="Glyco_transf_4"/>
    <property type="match status" value="1"/>
</dbReference>
<dbReference type="Gene3D" id="3.40.50.2000">
    <property type="entry name" value="Glycogen Phosphorylase B"/>
    <property type="match status" value="2"/>
</dbReference>
<gene>
    <name evidence="3" type="ORF">EXW74_01280</name>
</gene>
<dbReference type="RefSeq" id="WP_130554357.1">
    <property type="nucleotide sequence ID" value="NZ_SHGT01000003.1"/>
</dbReference>
<dbReference type="OrthoDB" id="9802525at2"/>
<proteinExistence type="predicted"/>
<sequence length="347" mass="40018">MSTKKLVINMLSSSEKVKGQGVSGAYRELMHLLRERGTTKLDIQEKLFVKADVTHYHTIDPIFFLTTFFKKRTGRRVGYVHFLPDTLEGSLQIPRFLNPLVSWYVITFYNRMDQLVVVNPSFIDDLVEYGISRDKITYLPNFVNRDQWHPLSTEEVQDVRKHYAISPDQFVVLGAGQVQRRKGIDDFAQLARECPDVTFVWAGGFSFGNMTDGHAEYKKLMEQPPKNLVFTGIVEAEEMQKLYNMADVFFLPSYSELFPMTILEAASCGTPIMLRDIDLYKVILEGMYLPVKNMDEMKTAIETLQNQPNQLVELTNKAREISNYYSPEALLEKWLAFYQEQADLAKS</sequence>
<reference evidence="3 4" key="1">
    <citation type="submission" date="2019-02" db="EMBL/GenBank/DDBJ databases">
        <title>First genome of the species Streptococcus parasuis.</title>
        <authorList>
            <person name="Stevens M.J.A."/>
            <person name="Stephan R."/>
        </authorList>
    </citation>
    <scope>NUCLEOTIDE SEQUENCE [LARGE SCALE GENOMIC DNA]</scope>
    <source>
        <strain evidence="3 4">4253</strain>
    </source>
</reference>
<evidence type="ECO:0000259" key="2">
    <source>
        <dbReference type="Pfam" id="PF13439"/>
    </source>
</evidence>
<keyword evidence="3" id="KW-0808">Transferase</keyword>
<dbReference type="CDD" id="cd03801">
    <property type="entry name" value="GT4_PimA-like"/>
    <property type="match status" value="1"/>
</dbReference>
<dbReference type="SUPFAM" id="SSF53756">
    <property type="entry name" value="UDP-Glycosyltransferase/glycogen phosphorylase"/>
    <property type="match status" value="1"/>
</dbReference>
<comment type="caution">
    <text evidence="3">The sequence shown here is derived from an EMBL/GenBank/DDBJ whole genome shotgun (WGS) entry which is preliminary data.</text>
</comment>
<accession>A0A4Q8L3R9</accession>
<evidence type="ECO:0000313" key="4">
    <source>
        <dbReference type="Proteomes" id="UP000291525"/>
    </source>
</evidence>